<name>A0ACC2QPJ7_9NEOP</name>
<sequence length="893" mass="99526">MNQLRQVDKHAASLSRPTAVGTATELLCYQFKSALAPKRSFLRRTKATAPPDTTETESVTDKIETTTNKFNRRGNSKFKSRKEAELEKKGATAKNEVENASRRPSFNGGARRSERPTRKFVRVRPGGANATTSVTASATTSPLSSSLASSSATRRPFRVASRRRLSSTSTTTTTTTLAPTTTVVSTTPAPQAVTNAYEDEESLQDIGDIDAIEDPTLEPKPLKKTNKVQRRPLVNLKEETKDQNPSATNEEENKRQSKKYSATIKQNQLEDLLKLKSQEETTTETKTTVEDFSAETALAIAAHKLITAPLPSIPNFEDDVEPTRKTQTTVEYKYTSREYNTYTDISRTPTYDEYQSTPVYRGTGTYEQTTGYKNPTFETTKTTYNFDTTKEDFDNTKEVTDYDTPKISTDLEAPKFSTTSSIYKTNYAQTSSEPFTSEFDAPKISTTTYDIPKSTAYPNTVNTANTANLEYIRTNPNDYSFTSAYELPKSSPTFSPRSPSSIFPNTVRNEEFGRSTFGVSYDSENNFVSKNAYLPKATATNFPTNTVPSEFTRTTANTYLDTSTELASKTSPTYVPKFPTTDFQNTINQEFTRTTFNSYDNTQTELNAPKISSTVAPPTPTRYFERTTFVDTPTENSPRISTVFEPKSTATAKFSRSGSRFSPSSTEAAPTGYTGVQRSSTTRYRTEKLIPVPVENTGYSTVSYTGSSQEPSYFTREYLLESPVTKTYDDEYQYLSPITTPQTPATPPTRKVIRKKIQRKISTTLAPTEAPSSTTPIPRRKPLKQPFEKVAKVPKKTYRPIANYDYYDDSDEKVAVKYMEGTKIVVHDNGQIECLDIGNFPHPKSCKKFISCARIDNGSLLGWEYICPKGLSFDPVGGICNWSAGLGCDEKDI</sequence>
<evidence type="ECO:0000313" key="2">
    <source>
        <dbReference type="Proteomes" id="UP001231649"/>
    </source>
</evidence>
<organism evidence="1 2">
    <name type="scientific">Mythimna loreyi</name>
    <dbReference type="NCBI Taxonomy" id="667449"/>
    <lineage>
        <taxon>Eukaryota</taxon>
        <taxon>Metazoa</taxon>
        <taxon>Ecdysozoa</taxon>
        <taxon>Arthropoda</taxon>
        <taxon>Hexapoda</taxon>
        <taxon>Insecta</taxon>
        <taxon>Pterygota</taxon>
        <taxon>Neoptera</taxon>
        <taxon>Endopterygota</taxon>
        <taxon>Lepidoptera</taxon>
        <taxon>Glossata</taxon>
        <taxon>Ditrysia</taxon>
        <taxon>Noctuoidea</taxon>
        <taxon>Noctuidae</taxon>
        <taxon>Noctuinae</taxon>
        <taxon>Hadenini</taxon>
        <taxon>Mythimna</taxon>
    </lineage>
</organism>
<proteinExistence type="predicted"/>
<reference evidence="1" key="1">
    <citation type="submission" date="2023-03" db="EMBL/GenBank/DDBJ databases">
        <title>Chromosome-level genomes of two armyworms, Mythimna separata and Mythimna loreyi, provide insights into the biosynthesis and reception of sex pheromones.</title>
        <authorList>
            <person name="Zhao H."/>
        </authorList>
    </citation>
    <scope>NUCLEOTIDE SEQUENCE</scope>
    <source>
        <strain evidence="1">BeijingLab</strain>
    </source>
</reference>
<gene>
    <name evidence="1" type="ORF">PYW08_004712</name>
</gene>
<evidence type="ECO:0000313" key="1">
    <source>
        <dbReference type="EMBL" id="KAJ8722310.1"/>
    </source>
</evidence>
<protein>
    <submittedName>
        <fullName evidence="1">Uncharacterized protein</fullName>
    </submittedName>
</protein>
<dbReference type="Proteomes" id="UP001231649">
    <property type="component" value="Chromosome 16"/>
</dbReference>
<accession>A0ACC2QPJ7</accession>
<dbReference type="EMBL" id="CM056792">
    <property type="protein sequence ID" value="KAJ8722310.1"/>
    <property type="molecule type" value="Genomic_DNA"/>
</dbReference>
<keyword evidence="2" id="KW-1185">Reference proteome</keyword>
<comment type="caution">
    <text evidence="1">The sequence shown here is derived from an EMBL/GenBank/DDBJ whole genome shotgun (WGS) entry which is preliminary data.</text>
</comment>